<dbReference type="EMBL" id="JAGGLG010000020">
    <property type="protein sequence ID" value="MBP2019002.1"/>
    <property type="molecule type" value="Genomic_DNA"/>
</dbReference>
<accession>A0ABS4JTY2</accession>
<dbReference type="Pfam" id="PF00106">
    <property type="entry name" value="adh_short"/>
    <property type="match status" value="1"/>
</dbReference>
<dbReference type="PRINTS" id="PR00081">
    <property type="entry name" value="GDHRDH"/>
</dbReference>
<organism evidence="1 2">
    <name type="scientific">Symbiobacterium terraclitae</name>
    <dbReference type="NCBI Taxonomy" id="557451"/>
    <lineage>
        <taxon>Bacteria</taxon>
        <taxon>Bacillati</taxon>
        <taxon>Bacillota</taxon>
        <taxon>Clostridia</taxon>
        <taxon>Eubacteriales</taxon>
        <taxon>Symbiobacteriaceae</taxon>
        <taxon>Symbiobacterium</taxon>
    </lineage>
</organism>
<keyword evidence="2" id="KW-1185">Reference proteome</keyword>
<name>A0ABS4JTY2_9FIRM</name>
<dbReference type="Gene3D" id="3.40.50.720">
    <property type="entry name" value="NAD(P)-binding Rossmann-like Domain"/>
    <property type="match status" value="1"/>
</dbReference>
<dbReference type="InterPro" id="IPR036291">
    <property type="entry name" value="NAD(P)-bd_dom_sf"/>
</dbReference>
<dbReference type="RefSeq" id="WP_209467121.1">
    <property type="nucleotide sequence ID" value="NZ_JAGGLG010000020.1"/>
</dbReference>
<dbReference type="InterPro" id="IPR002347">
    <property type="entry name" value="SDR_fam"/>
</dbReference>
<evidence type="ECO:0000313" key="2">
    <source>
        <dbReference type="Proteomes" id="UP001519289"/>
    </source>
</evidence>
<sequence>MVELRSLAGKVAVVTGASRGAGRGIAMELGAAGATVYVTGRSTRSGPRTLDRPETVEETAELVSALGGQGIPVRVDHTVDAEVEALFRRVADEQGRLDILVNNIWGGHDRLWPQGSFWESPEIPWDTMFVAGVRAHIVASKHAIPLMLRQGSGLIVTTTFSDQGKYTGDFWYDLAKNALNRLAFAMAQELKPHSVASVGVSPGFMRTEIVLATEGATEETWREFPGLARTETPRYVGRAVVALATDPNVMARTGQILTAGELAREYRFTDVDGRYIPPFRLD</sequence>
<protein>
    <submittedName>
        <fullName evidence="1">NAD(P)-dependent dehydrogenase (Short-subunit alcohol dehydrogenase family)</fullName>
    </submittedName>
</protein>
<dbReference type="PANTHER" id="PTHR44147:SF2">
    <property type="entry name" value="DEHYDROGENASE_REDUCTASE SDR FAMILY MEMBER 1"/>
    <property type="match status" value="1"/>
</dbReference>
<dbReference type="PANTHER" id="PTHR44147">
    <property type="entry name" value="DEHYDROGENASE/REDUCTASE SDR FAMILY MEMBER 1"/>
    <property type="match status" value="1"/>
</dbReference>
<evidence type="ECO:0000313" key="1">
    <source>
        <dbReference type="EMBL" id="MBP2019002.1"/>
    </source>
</evidence>
<dbReference type="Proteomes" id="UP001519289">
    <property type="component" value="Unassembled WGS sequence"/>
</dbReference>
<proteinExistence type="predicted"/>
<gene>
    <name evidence="1" type="ORF">J2Z79_002418</name>
</gene>
<dbReference type="SUPFAM" id="SSF51735">
    <property type="entry name" value="NAD(P)-binding Rossmann-fold domains"/>
    <property type="match status" value="1"/>
</dbReference>
<reference evidence="1 2" key="1">
    <citation type="submission" date="2021-03" db="EMBL/GenBank/DDBJ databases">
        <title>Genomic Encyclopedia of Type Strains, Phase IV (KMG-IV): sequencing the most valuable type-strain genomes for metagenomic binning, comparative biology and taxonomic classification.</title>
        <authorList>
            <person name="Goeker M."/>
        </authorList>
    </citation>
    <scope>NUCLEOTIDE SEQUENCE [LARGE SCALE GENOMIC DNA]</scope>
    <source>
        <strain evidence="1 2">DSM 27138</strain>
    </source>
</reference>
<comment type="caution">
    <text evidence="1">The sequence shown here is derived from an EMBL/GenBank/DDBJ whole genome shotgun (WGS) entry which is preliminary data.</text>
</comment>